<dbReference type="PANTHER" id="PTHR30136:SF7">
    <property type="entry name" value="HTH-TYPE TRANSCRIPTIONAL REGULATOR KDGR-RELATED"/>
    <property type="match status" value="1"/>
</dbReference>
<dbReference type="InterPro" id="IPR014757">
    <property type="entry name" value="Tscrpt_reg_IclR_C"/>
</dbReference>
<dbReference type="RefSeq" id="WP_213099262.1">
    <property type="nucleotide sequence ID" value="NZ_JAGYPH010000003.1"/>
</dbReference>
<name>A0A942Z6E5_9BACI</name>
<proteinExistence type="predicted"/>
<protein>
    <submittedName>
        <fullName evidence="6">IclR family transcriptional regulator</fullName>
    </submittedName>
</protein>
<dbReference type="PANTHER" id="PTHR30136">
    <property type="entry name" value="HELIX-TURN-HELIX TRANSCRIPTIONAL REGULATOR, ICLR FAMILY"/>
    <property type="match status" value="1"/>
</dbReference>
<organism evidence="6 7">
    <name type="scientific">Lederbergia citrea</name>
    <dbReference type="NCBI Taxonomy" id="2833581"/>
    <lineage>
        <taxon>Bacteria</taxon>
        <taxon>Bacillati</taxon>
        <taxon>Bacillota</taxon>
        <taxon>Bacilli</taxon>
        <taxon>Bacillales</taxon>
        <taxon>Bacillaceae</taxon>
        <taxon>Lederbergia</taxon>
    </lineage>
</organism>
<dbReference type="PROSITE" id="PS51077">
    <property type="entry name" value="HTH_ICLR"/>
    <property type="match status" value="1"/>
</dbReference>
<dbReference type="GO" id="GO:0003677">
    <property type="term" value="F:DNA binding"/>
    <property type="evidence" value="ECO:0007669"/>
    <property type="project" value="UniProtKB-KW"/>
</dbReference>
<dbReference type="Proteomes" id="UP000676456">
    <property type="component" value="Unassembled WGS sequence"/>
</dbReference>
<dbReference type="InterPro" id="IPR029016">
    <property type="entry name" value="GAF-like_dom_sf"/>
</dbReference>
<dbReference type="Gene3D" id="3.30.450.40">
    <property type="match status" value="1"/>
</dbReference>
<dbReference type="SUPFAM" id="SSF46785">
    <property type="entry name" value="Winged helix' DNA-binding domain"/>
    <property type="match status" value="1"/>
</dbReference>
<keyword evidence="7" id="KW-1185">Reference proteome</keyword>
<keyword evidence="2" id="KW-0238">DNA-binding</keyword>
<evidence type="ECO:0000259" key="4">
    <source>
        <dbReference type="PROSITE" id="PS51077"/>
    </source>
</evidence>
<dbReference type="SUPFAM" id="SSF55781">
    <property type="entry name" value="GAF domain-like"/>
    <property type="match status" value="1"/>
</dbReference>
<feature type="domain" description="IclR-ED" evidence="5">
    <location>
        <begin position="71"/>
        <end position="254"/>
    </location>
</feature>
<dbReference type="Pfam" id="PF09339">
    <property type="entry name" value="HTH_IclR"/>
    <property type="match status" value="1"/>
</dbReference>
<evidence type="ECO:0000313" key="7">
    <source>
        <dbReference type="Proteomes" id="UP000676456"/>
    </source>
</evidence>
<accession>A0A942Z6E5</accession>
<evidence type="ECO:0000313" key="6">
    <source>
        <dbReference type="EMBL" id="MBS4224232.1"/>
    </source>
</evidence>
<dbReference type="PROSITE" id="PS51078">
    <property type="entry name" value="ICLR_ED"/>
    <property type="match status" value="1"/>
</dbReference>
<dbReference type="AlphaFoldDB" id="A0A942Z6E5"/>
<sequence>MKKKKDYNVPALEKGLLILEWLSKSEEPLRITDIHEQLGIPKTSVFMMMSTLEAMEYVEKVDDSRYRVTMKLYNIGIETKSKYDIRRIARPYMEKLAQKLRFTVHLAILSNGRAVYIEKVNGPTFVQFDTKVGQSMHIHSSAVGKVLAAYLDEETVDEILENNPMVRATENTITSPELFKQFLANVRETGYAVEDEEGEIGVRCLGAPIFNDNGKVIAALSVTGVRNDLHSIHFQEIGNVLKEECSQISEQIGYKEALNK</sequence>
<dbReference type="GO" id="GO:0003700">
    <property type="term" value="F:DNA-binding transcription factor activity"/>
    <property type="evidence" value="ECO:0007669"/>
    <property type="project" value="TreeGrafter"/>
</dbReference>
<evidence type="ECO:0000259" key="5">
    <source>
        <dbReference type="PROSITE" id="PS51078"/>
    </source>
</evidence>
<reference evidence="6 7" key="1">
    <citation type="submission" date="2021-05" db="EMBL/GenBank/DDBJ databases">
        <title>Novel Bacillus species.</title>
        <authorList>
            <person name="Liu G."/>
        </authorList>
    </citation>
    <scope>NUCLEOTIDE SEQUENCE [LARGE SCALE GENOMIC DNA]</scope>
    <source>
        <strain evidence="6 7">FJAT-49682</strain>
    </source>
</reference>
<dbReference type="EMBL" id="JAGYPN010000003">
    <property type="protein sequence ID" value="MBS4224232.1"/>
    <property type="molecule type" value="Genomic_DNA"/>
</dbReference>
<keyword evidence="1" id="KW-0805">Transcription regulation</keyword>
<dbReference type="SMART" id="SM00346">
    <property type="entry name" value="HTH_ICLR"/>
    <property type="match status" value="1"/>
</dbReference>
<dbReference type="InterPro" id="IPR005471">
    <property type="entry name" value="Tscrpt_reg_IclR_N"/>
</dbReference>
<feature type="domain" description="HTH iclR-type" evidence="4">
    <location>
        <begin position="9"/>
        <end position="77"/>
    </location>
</feature>
<dbReference type="Gene3D" id="1.10.10.10">
    <property type="entry name" value="Winged helix-like DNA-binding domain superfamily/Winged helix DNA-binding domain"/>
    <property type="match status" value="1"/>
</dbReference>
<evidence type="ECO:0000256" key="1">
    <source>
        <dbReference type="ARBA" id="ARBA00023015"/>
    </source>
</evidence>
<dbReference type="InterPro" id="IPR036388">
    <property type="entry name" value="WH-like_DNA-bd_sf"/>
</dbReference>
<dbReference type="Pfam" id="PF01614">
    <property type="entry name" value="IclR_C"/>
    <property type="match status" value="1"/>
</dbReference>
<evidence type="ECO:0000256" key="2">
    <source>
        <dbReference type="ARBA" id="ARBA00023125"/>
    </source>
</evidence>
<comment type="caution">
    <text evidence="6">The sequence shown here is derived from an EMBL/GenBank/DDBJ whole genome shotgun (WGS) entry which is preliminary data.</text>
</comment>
<dbReference type="GO" id="GO:0045892">
    <property type="term" value="P:negative regulation of DNA-templated transcription"/>
    <property type="evidence" value="ECO:0007669"/>
    <property type="project" value="TreeGrafter"/>
</dbReference>
<dbReference type="InterPro" id="IPR036390">
    <property type="entry name" value="WH_DNA-bd_sf"/>
</dbReference>
<dbReference type="InterPro" id="IPR050707">
    <property type="entry name" value="HTH_MetabolicPath_Reg"/>
</dbReference>
<gene>
    <name evidence="6" type="ORF">KHA91_16045</name>
</gene>
<keyword evidence="3" id="KW-0804">Transcription</keyword>
<evidence type="ECO:0000256" key="3">
    <source>
        <dbReference type="ARBA" id="ARBA00023163"/>
    </source>
</evidence>